<dbReference type="EMBL" id="CP134185">
    <property type="protein sequence ID" value="WPA98348.1"/>
    <property type="molecule type" value="Genomic_DNA"/>
</dbReference>
<dbReference type="GeneID" id="90643913"/>
<evidence type="ECO:0000256" key="1">
    <source>
        <dbReference type="SAM" id="MobiDB-lite"/>
    </source>
</evidence>
<evidence type="ECO:0008006" key="4">
    <source>
        <dbReference type="Google" id="ProtNLM"/>
    </source>
</evidence>
<dbReference type="RefSeq" id="XP_065458398.1">
    <property type="nucleotide sequence ID" value="XM_065602326.1"/>
</dbReference>
<feature type="region of interest" description="Disordered" evidence="1">
    <location>
        <begin position="27"/>
        <end position="96"/>
    </location>
</feature>
<organism evidence="2 3">
    <name type="scientific">Cercospora beticola</name>
    <name type="common">Sugarbeet leaf spot fungus</name>
    <dbReference type="NCBI Taxonomy" id="122368"/>
    <lineage>
        <taxon>Eukaryota</taxon>
        <taxon>Fungi</taxon>
        <taxon>Dikarya</taxon>
        <taxon>Ascomycota</taxon>
        <taxon>Pezizomycotina</taxon>
        <taxon>Dothideomycetes</taxon>
        <taxon>Dothideomycetidae</taxon>
        <taxon>Mycosphaerellales</taxon>
        <taxon>Mycosphaerellaceae</taxon>
        <taxon>Cercospora</taxon>
    </lineage>
</organism>
<protein>
    <recommendedName>
        <fullName evidence="4">BZIP domain-containing protein</fullName>
    </recommendedName>
</protein>
<dbReference type="Proteomes" id="UP001302367">
    <property type="component" value="Chromosome 2"/>
</dbReference>
<feature type="compositionally biased region" description="Basic residues" evidence="1">
    <location>
        <begin position="39"/>
        <end position="49"/>
    </location>
</feature>
<gene>
    <name evidence="2" type="ORF">RHO25_002960</name>
</gene>
<feature type="compositionally biased region" description="Polar residues" evidence="1">
    <location>
        <begin position="73"/>
        <end position="86"/>
    </location>
</feature>
<name>A0ABZ0NFN2_CERBT</name>
<sequence length="291" mass="32978">MSISQSKVIEIPSDSDEATIVVNTRKRRMRKRTTDQRRSATRQFRRRRGVVQDVFEGYPSETDNDRDLDFDASNLTQSSASAPVTSDTDDRNATDCLLSHDDASESESDDLANGRIVNPFSYEQMIPDLSSDRQQEVRATGADDLIANGKGDEAYHALEDVSLRQICAALSGYVSPTCERVAWLIEALELGKYSLERIRFMIDWGLPMRKIIHGRFHVVMTRSHPPLRKFLERLFGNVSTIDRFMEHLEGKGTTKLSRRNVTQTHTQIDGMLYAVQELSSIHTSTLPSPPW</sequence>
<keyword evidence="3" id="KW-1185">Reference proteome</keyword>
<accession>A0ABZ0NFN2</accession>
<evidence type="ECO:0000313" key="3">
    <source>
        <dbReference type="Proteomes" id="UP001302367"/>
    </source>
</evidence>
<proteinExistence type="predicted"/>
<evidence type="ECO:0000313" key="2">
    <source>
        <dbReference type="EMBL" id="WPA98348.1"/>
    </source>
</evidence>
<reference evidence="2 3" key="1">
    <citation type="submission" date="2023-09" db="EMBL/GenBank/DDBJ databases">
        <title>Complete-Gapless Cercospora beticola genome.</title>
        <authorList>
            <person name="Wyatt N.A."/>
            <person name="Spanner R.E."/>
            <person name="Bolton M.D."/>
        </authorList>
    </citation>
    <scope>NUCLEOTIDE SEQUENCE [LARGE SCALE GENOMIC DNA]</scope>
    <source>
        <strain evidence="2">Cb09-40</strain>
    </source>
</reference>